<gene>
    <name evidence="3" type="ORF">VPLFYP99_00125</name>
</gene>
<evidence type="ECO:0000313" key="3">
    <source>
        <dbReference type="EMBL" id="VYU13705.1"/>
    </source>
</evidence>
<sequence>MNLQDYIERMKMWIDKQHFIMRHYKFALGIFFIITVALLGIGIFYPHEEENVHISLDQSNGRDANQIERGSEKLSKETTHDNRNGKGKNYFKDESDIKNVKDREVKSDVHGRLLYDITGVERANPWREVFKDIPIDELLGQNKITKDSNGNFVDINNDLHESDDSMKTFEKKVDESRRNEKYQQIRNNKKHSGNYIELKAKDISARRVESSIQPSISNPIKQHPIELIGIIEGQQNIAILRKGTEEQMVSIGSVWKEISVSKITASGVEIIEGGSSRWLKID</sequence>
<feature type="compositionally biased region" description="Basic and acidic residues" evidence="1">
    <location>
        <begin position="65"/>
        <end position="92"/>
    </location>
</feature>
<feature type="region of interest" description="Disordered" evidence="1">
    <location>
        <begin position="62"/>
        <end position="92"/>
    </location>
</feature>
<accession>A0A6N3CCM8</accession>
<dbReference type="RefSeq" id="WP_156697460.1">
    <property type="nucleotide sequence ID" value="NZ_CACRUG010000011.1"/>
</dbReference>
<dbReference type="EMBL" id="CACRUG010000011">
    <property type="protein sequence ID" value="VYU13705.1"/>
    <property type="molecule type" value="Genomic_DNA"/>
</dbReference>
<evidence type="ECO:0000256" key="1">
    <source>
        <dbReference type="SAM" id="MobiDB-lite"/>
    </source>
</evidence>
<protein>
    <submittedName>
        <fullName evidence="3">Uncharacterized protein</fullName>
    </submittedName>
</protein>
<keyword evidence="2" id="KW-0812">Transmembrane</keyword>
<evidence type="ECO:0000256" key="2">
    <source>
        <dbReference type="SAM" id="Phobius"/>
    </source>
</evidence>
<proteinExistence type="predicted"/>
<organism evidence="3">
    <name type="scientific">Veillonella parvula</name>
    <name type="common">Staphylococcus parvulus</name>
    <dbReference type="NCBI Taxonomy" id="29466"/>
    <lineage>
        <taxon>Bacteria</taxon>
        <taxon>Bacillati</taxon>
        <taxon>Bacillota</taxon>
        <taxon>Negativicutes</taxon>
        <taxon>Veillonellales</taxon>
        <taxon>Veillonellaceae</taxon>
        <taxon>Veillonella</taxon>
    </lineage>
</organism>
<keyword evidence="2" id="KW-1133">Transmembrane helix</keyword>
<keyword evidence="2" id="KW-0472">Membrane</keyword>
<reference evidence="3" key="1">
    <citation type="submission" date="2019-11" db="EMBL/GenBank/DDBJ databases">
        <authorList>
            <person name="Feng L."/>
        </authorList>
    </citation>
    <scope>NUCLEOTIDE SEQUENCE</scope>
    <source>
        <strain evidence="3">VparvulaLFYP99</strain>
    </source>
</reference>
<name>A0A6N3CCM8_VEIPA</name>
<dbReference type="AlphaFoldDB" id="A0A6N3CCM8"/>
<feature type="transmembrane region" description="Helical" evidence="2">
    <location>
        <begin position="26"/>
        <end position="45"/>
    </location>
</feature>